<reference evidence="1 2" key="1">
    <citation type="submission" date="2020-06" db="EMBL/GenBank/DDBJ databases">
        <title>Interaction of electrochemicaly active bacteria, Geobacter bremensis R4 on different carbon anode.</title>
        <authorList>
            <person name="Meng L."/>
            <person name="Yoshida N."/>
        </authorList>
    </citation>
    <scope>NUCLEOTIDE SEQUENCE [LARGE SCALE GENOMIC DNA]</scope>
    <source>
        <strain evidence="1 2">R4</strain>
    </source>
</reference>
<keyword evidence="2" id="KW-1185">Reference proteome</keyword>
<evidence type="ECO:0000313" key="1">
    <source>
        <dbReference type="EMBL" id="BCG48829.1"/>
    </source>
</evidence>
<evidence type="ECO:0000313" key="2">
    <source>
        <dbReference type="Proteomes" id="UP000515472"/>
    </source>
</evidence>
<dbReference type="EMBL" id="AP023213">
    <property type="protein sequence ID" value="BCG48829.1"/>
    <property type="molecule type" value="Genomic_DNA"/>
</dbReference>
<proteinExistence type="predicted"/>
<organism evidence="1 2">
    <name type="scientific">Citrifermentans bremense</name>
    <dbReference type="NCBI Taxonomy" id="60035"/>
    <lineage>
        <taxon>Bacteria</taxon>
        <taxon>Pseudomonadati</taxon>
        <taxon>Thermodesulfobacteriota</taxon>
        <taxon>Desulfuromonadia</taxon>
        <taxon>Geobacterales</taxon>
        <taxon>Geobacteraceae</taxon>
        <taxon>Citrifermentans</taxon>
    </lineage>
</organism>
<protein>
    <submittedName>
        <fullName evidence="1">Uncharacterized protein</fullName>
    </submittedName>
</protein>
<sequence>MRAKPAINGIGGAESVPGRVELLQECTFPKISITFPGTFRKVSKVVVAPQENRVRLEKQVEAFCFFFER</sequence>
<accession>A0A6S6M5X9</accession>
<dbReference type="KEGG" id="gbn:GEOBRER4_35790"/>
<name>A0A6S6M5X9_9BACT</name>
<dbReference type="AlphaFoldDB" id="A0A6S6M5X9"/>
<dbReference type="Proteomes" id="UP000515472">
    <property type="component" value="Chromosome"/>
</dbReference>
<gene>
    <name evidence="1" type="ORF">GEOBRER4_35790</name>
</gene>